<evidence type="ECO:0000313" key="3">
    <source>
        <dbReference type="Proteomes" id="UP001501588"/>
    </source>
</evidence>
<comment type="caution">
    <text evidence="2">The sequence shown here is derived from an EMBL/GenBank/DDBJ whole genome shotgun (WGS) entry which is preliminary data.</text>
</comment>
<gene>
    <name evidence="2" type="ORF">GCM10009416_33300</name>
</gene>
<name>A0ABN1FJQ1_9PROT</name>
<keyword evidence="3" id="KW-1185">Reference proteome</keyword>
<feature type="chain" id="PRO_5046686537" evidence="1">
    <location>
        <begin position="30"/>
        <end position="115"/>
    </location>
</feature>
<evidence type="ECO:0000313" key="2">
    <source>
        <dbReference type="EMBL" id="GAA0592272.1"/>
    </source>
</evidence>
<sequence length="115" mass="11468">MRAPPIRRLVTVLSVLALLLAGFAAASVAADEPCGADMAAAMAAANGAPCDGQDMPADPEKASSSAACFAKCPAPLIARAPAPFVLTYVQLPAQAPRHSALVGVGVAPPLEPPRA</sequence>
<organism evidence="2 3">
    <name type="scientific">Craurococcus roseus</name>
    <dbReference type="NCBI Taxonomy" id="77585"/>
    <lineage>
        <taxon>Bacteria</taxon>
        <taxon>Pseudomonadati</taxon>
        <taxon>Pseudomonadota</taxon>
        <taxon>Alphaproteobacteria</taxon>
        <taxon>Acetobacterales</taxon>
        <taxon>Acetobacteraceae</taxon>
        <taxon>Craurococcus</taxon>
    </lineage>
</organism>
<feature type="signal peptide" evidence="1">
    <location>
        <begin position="1"/>
        <end position="29"/>
    </location>
</feature>
<dbReference type="RefSeq" id="WP_343896501.1">
    <property type="nucleotide sequence ID" value="NZ_BAAAFZ010000053.1"/>
</dbReference>
<keyword evidence="1" id="KW-0732">Signal</keyword>
<dbReference type="Proteomes" id="UP001501588">
    <property type="component" value="Unassembled WGS sequence"/>
</dbReference>
<reference evidence="2 3" key="1">
    <citation type="journal article" date="2019" name="Int. J. Syst. Evol. Microbiol.">
        <title>The Global Catalogue of Microorganisms (GCM) 10K type strain sequencing project: providing services to taxonomists for standard genome sequencing and annotation.</title>
        <authorList>
            <consortium name="The Broad Institute Genomics Platform"/>
            <consortium name="The Broad Institute Genome Sequencing Center for Infectious Disease"/>
            <person name="Wu L."/>
            <person name="Ma J."/>
        </authorList>
    </citation>
    <scope>NUCLEOTIDE SEQUENCE [LARGE SCALE GENOMIC DNA]</scope>
    <source>
        <strain evidence="2 3">JCM 9933</strain>
    </source>
</reference>
<accession>A0ABN1FJQ1</accession>
<dbReference type="EMBL" id="BAAAFZ010000053">
    <property type="protein sequence ID" value="GAA0592272.1"/>
    <property type="molecule type" value="Genomic_DNA"/>
</dbReference>
<evidence type="ECO:0000256" key="1">
    <source>
        <dbReference type="SAM" id="SignalP"/>
    </source>
</evidence>
<protein>
    <submittedName>
        <fullName evidence="2">Uncharacterized protein</fullName>
    </submittedName>
</protein>
<proteinExistence type="predicted"/>